<evidence type="ECO:0000256" key="1">
    <source>
        <dbReference type="ARBA" id="ARBA00022741"/>
    </source>
</evidence>
<dbReference type="Gene3D" id="3.40.50.300">
    <property type="entry name" value="P-loop containing nucleotide triphosphate hydrolases"/>
    <property type="match status" value="1"/>
</dbReference>
<dbReference type="Pfam" id="PF13307">
    <property type="entry name" value="Helicase_C_2"/>
    <property type="match status" value="1"/>
</dbReference>
<accession>T0ZVK6</accession>
<dbReference type="GO" id="GO:0003676">
    <property type="term" value="F:nucleic acid binding"/>
    <property type="evidence" value="ECO:0007669"/>
    <property type="project" value="InterPro"/>
</dbReference>
<gene>
    <name evidence="5" type="ORF">B1A_12751</name>
</gene>
<dbReference type="InterPro" id="IPR017548">
    <property type="entry name" value="CRISPR-assoc_helicase_Csf4"/>
</dbReference>
<evidence type="ECO:0000313" key="5">
    <source>
        <dbReference type="EMBL" id="EQD52306.1"/>
    </source>
</evidence>
<organism evidence="5">
    <name type="scientific">mine drainage metagenome</name>
    <dbReference type="NCBI Taxonomy" id="410659"/>
    <lineage>
        <taxon>unclassified sequences</taxon>
        <taxon>metagenomes</taxon>
        <taxon>ecological metagenomes</taxon>
    </lineage>
</organism>
<name>T0ZVK6_9ZZZZ</name>
<reference evidence="5" key="2">
    <citation type="journal article" date="2014" name="ISME J.">
        <title>Microbial stratification in low pH oxic and suboxic macroscopic growths along an acid mine drainage.</title>
        <authorList>
            <person name="Mendez-Garcia C."/>
            <person name="Mesa V."/>
            <person name="Sprenger R.R."/>
            <person name="Richter M."/>
            <person name="Diez M.S."/>
            <person name="Solano J."/>
            <person name="Bargiela R."/>
            <person name="Golyshina O.V."/>
            <person name="Manteca A."/>
            <person name="Ramos J.L."/>
            <person name="Gallego J.R."/>
            <person name="Llorente I."/>
            <person name="Martins Dos Santos V.A."/>
            <person name="Jensen O.N."/>
            <person name="Pelaez A.I."/>
            <person name="Sanchez J."/>
            <person name="Ferrer M."/>
        </authorList>
    </citation>
    <scope>NUCLEOTIDE SEQUENCE</scope>
</reference>
<protein>
    <submittedName>
        <fullName evidence="5">Rad3-related DNA helicase-like protein</fullName>
    </submittedName>
</protein>
<feature type="domain" description="Helicase ATP-binding" evidence="4">
    <location>
        <begin position="116"/>
        <end position="443"/>
    </location>
</feature>
<sequence length="831" mass="92266">MPALKLRVPRIDVPAYGEATLSQAVKEAVTEALSDVSAWPAPRQPLSSLPAEAVTIWISDAQHAVLSEVAKAHHFDGLGPAATALLHAKAYAARRQAKNDDTGDHAPVSADATTLDRINAALGNETRPDQALFYTRLMTELNAGNPAHEVIAAEASTGIGKTRVFIAAMMDWSNTHPGETAVLSAPNYNVLLQAVTLWHRLRGVMPGMPEAITLLGQQEYVSATALQRILDDSPETPGHAEARRWLAAGGPAADDDLLGHRWLVRNLRRATGDQWRLSAHVQLNSDIDHDDPGYAAYMAQFADAREVQWVFCTHAMLATDVRRRTVQAKKEFRESNSNAQSVSEAAYEQWVELQKEDRKHSLTWQLQNDLLATMASADAGRLPRIGLLVVDEAHLLEESFARAFANGASVSALMRSMRSLHEAYPKLVKGGDLEEMESIWNSLKVIGENRAGDTVLANDLPGVTAAVGAMFRLLSAILARKKPAEAQRMKELHHLMGVRRSLEIANKSQGERFGMATRVSWSPSAIWPTIEVGRYDVSRELDFLWSLVVKDRSVLVSATLYEEVSKEGLGNTRKMLSIRYNMLRPMVPVRPNWLFEPVTLFMPADTQHPDGLKRFRRPTERQYKDRVLFAEQTERWRNDVARYVAEAYASGAGGMLVLMTSHAERVQLENRLQGRMPSDCVISQHEGSGLEDARRRFLNVIANGRRPCLLGVGSAWTGLDLSGDGLAAITGRHVAESEDQVVTDLIIPTAPIGTNRSLTQAWRKERMGMVAEVGATSLMFRQGIGRLVRREGLPRNRRLHFLDTRIYDPAWRLLLQPVVKALAPYRRRVMV</sequence>
<dbReference type="InterPro" id="IPR014013">
    <property type="entry name" value="Helic_SF1/SF2_ATP-bd_DinG/Rad3"/>
</dbReference>
<evidence type="ECO:0000256" key="2">
    <source>
        <dbReference type="ARBA" id="ARBA00022801"/>
    </source>
</evidence>
<dbReference type="GO" id="GO:0005524">
    <property type="term" value="F:ATP binding"/>
    <property type="evidence" value="ECO:0007669"/>
    <property type="project" value="UniProtKB-KW"/>
</dbReference>
<dbReference type="PROSITE" id="PS51193">
    <property type="entry name" value="HELICASE_ATP_BIND_2"/>
    <property type="match status" value="1"/>
</dbReference>
<reference evidence="5" key="1">
    <citation type="submission" date="2013-08" db="EMBL/GenBank/DDBJ databases">
        <authorList>
            <person name="Mendez C."/>
            <person name="Richter M."/>
            <person name="Ferrer M."/>
            <person name="Sanchez J."/>
        </authorList>
    </citation>
    <scope>NUCLEOTIDE SEQUENCE</scope>
</reference>
<evidence type="ECO:0000256" key="3">
    <source>
        <dbReference type="ARBA" id="ARBA00022840"/>
    </source>
</evidence>
<dbReference type="GO" id="GO:0006139">
    <property type="term" value="P:nucleobase-containing compound metabolic process"/>
    <property type="evidence" value="ECO:0007669"/>
    <property type="project" value="InterPro"/>
</dbReference>
<keyword evidence="2" id="KW-0378">Hydrolase</keyword>
<keyword evidence="3" id="KW-0067">ATP-binding</keyword>
<dbReference type="EMBL" id="AUZX01009288">
    <property type="protein sequence ID" value="EQD52306.1"/>
    <property type="molecule type" value="Genomic_DNA"/>
</dbReference>
<dbReference type="GO" id="GO:0004386">
    <property type="term" value="F:helicase activity"/>
    <property type="evidence" value="ECO:0007669"/>
    <property type="project" value="UniProtKB-KW"/>
</dbReference>
<comment type="caution">
    <text evidence="5">The sequence shown here is derived from an EMBL/GenBank/DDBJ whole genome shotgun (WGS) entry which is preliminary data.</text>
</comment>
<evidence type="ECO:0000259" key="4">
    <source>
        <dbReference type="PROSITE" id="PS51193"/>
    </source>
</evidence>
<dbReference type="AlphaFoldDB" id="T0ZVK6"/>
<dbReference type="InterPro" id="IPR027417">
    <property type="entry name" value="P-loop_NTPase"/>
</dbReference>
<proteinExistence type="predicted"/>
<keyword evidence="1" id="KW-0547">Nucleotide-binding</keyword>
<dbReference type="InterPro" id="IPR006555">
    <property type="entry name" value="ATP-dep_Helicase_C"/>
</dbReference>
<dbReference type="SUPFAM" id="SSF52540">
    <property type="entry name" value="P-loop containing nucleoside triphosphate hydrolases"/>
    <property type="match status" value="1"/>
</dbReference>
<dbReference type="NCBIfam" id="TIGR03117">
    <property type="entry name" value="cas_csf4"/>
    <property type="match status" value="1"/>
</dbReference>
<dbReference type="GO" id="GO:0016818">
    <property type="term" value="F:hydrolase activity, acting on acid anhydrides, in phosphorus-containing anhydrides"/>
    <property type="evidence" value="ECO:0007669"/>
    <property type="project" value="InterPro"/>
</dbReference>
<keyword evidence="5" id="KW-0347">Helicase</keyword>